<dbReference type="GO" id="GO:0006231">
    <property type="term" value="P:dTMP biosynthetic process"/>
    <property type="evidence" value="ECO:0007669"/>
    <property type="project" value="UniProtKB-UniRule"/>
</dbReference>
<feature type="binding site" description="in other chain" evidence="1">
    <location>
        <position position="146"/>
    </location>
    <ligand>
        <name>dUMP</name>
        <dbReference type="ChEBI" id="CHEBI:246422"/>
        <note>ligand shared between dimeric partners</note>
    </ligand>
</feature>
<dbReference type="Gene3D" id="3.30.1360.170">
    <property type="match status" value="1"/>
</dbReference>
<feature type="binding site" evidence="1">
    <location>
        <position position="168"/>
    </location>
    <ligand>
        <name>FAD</name>
        <dbReference type="ChEBI" id="CHEBI:57692"/>
        <note>ligand shared between neighboring subunits</note>
    </ligand>
</feature>
<evidence type="ECO:0000313" key="2">
    <source>
        <dbReference type="EMBL" id="ANV98174.1"/>
    </source>
</evidence>
<comment type="similarity">
    <text evidence="1">Belongs to the thymidylate synthase ThyX family.</text>
</comment>
<organism evidence="2 3">
    <name type="scientific">Helicobacter enhydrae</name>
    <dbReference type="NCBI Taxonomy" id="222136"/>
    <lineage>
        <taxon>Bacteria</taxon>
        <taxon>Pseudomonadati</taxon>
        <taxon>Campylobacterota</taxon>
        <taxon>Epsilonproteobacteria</taxon>
        <taxon>Campylobacterales</taxon>
        <taxon>Helicobacteraceae</taxon>
        <taxon>Helicobacter</taxon>
    </lineage>
</organism>
<dbReference type="CDD" id="cd20175">
    <property type="entry name" value="ThyX"/>
    <property type="match status" value="1"/>
</dbReference>
<comment type="caution">
    <text evidence="1">Lacks conserved residue(s) required for the propagation of feature annotation.</text>
</comment>
<evidence type="ECO:0000256" key="1">
    <source>
        <dbReference type="HAMAP-Rule" id="MF_01408"/>
    </source>
</evidence>
<dbReference type="GO" id="GO:0070402">
    <property type="term" value="F:NADPH binding"/>
    <property type="evidence" value="ECO:0007669"/>
    <property type="project" value="TreeGrafter"/>
</dbReference>
<dbReference type="Pfam" id="PF02511">
    <property type="entry name" value="Thy1"/>
    <property type="match status" value="1"/>
</dbReference>
<gene>
    <name evidence="1" type="primary">thyX</name>
    <name evidence="2" type="ORF">BBW65_04880</name>
</gene>
<dbReference type="GO" id="GO:0032259">
    <property type="term" value="P:methylation"/>
    <property type="evidence" value="ECO:0007669"/>
    <property type="project" value="UniProtKB-KW"/>
</dbReference>
<feature type="binding site" evidence="1">
    <location>
        <begin position="162"/>
        <end position="164"/>
    </location>
    <ligand>
        <name>FAD</name>
        <dbReference type="ChEBI" id="CHEBI:57692"/>
        <note>ligand shared between neighboring subunits</note>
    </ligand>
</feature>
<sequence>MQVQLLYHTPLSLCVQAGRTCWQSQDKGGCYLSPTDEIVEVDQGFLDRILNKHKHGSVAEHLHYNFAIEGISRACLQELARHRHASLSVKSSRYTLKELKSEKKLEENACKYLVMSGNEKVDRASIEALKHLQSLLLEGISNDLAKYAMPESYKTALAWSVNARSLQNFLTLRSSSSALWEIRKLALSLYEALPHSHRFLYESCIPQDEIQ</sequence>
<reference evidence="3" key="1">
    <citation type="submission" date="2016-07" db="EMBL/GenBank/DDBJ databases">
        <authorList>
            <person name="Florea S."/>
            <person name="Webb J.S."/>
            <person name="Jaromczyk J."/>
            <person name="Schardl C.L."/>
        </authorList>
    </citation>
    <scope>NUCLEOTIDE SEQUENCE [LARGE SCALE GENOMIC DNA]</scope>
    <source>
        <strain evidence="3">MIT 01-6242</strain>
    </source>
</reference>
<dbReference type="EMBL" id="CP016503">
    <property type="protein sequence ID" value="ANV98174.1"/>
    <property type="molecule type" value="Genomic_DNA"/>
</dbReference>
<keyword evidence="3" id="KW-1185">Reference proteome</keyword>
<dbReference type="GO" id="GO:0006235">
    <property type="term" value="P:dTTP biosynthetic process"/>
    <property type="evidence" value="ECO:0007669"/>
    <property type="project" value="UniProtKB-UniRule"/>
</dbReference>
<accession>A0A1B1U5V1</accession>
<keyword evidence="1" id="KW-0285">Flavoprotein</keyword>
<dbReference type="EC" id="2.1.1.148" evidence="1"/>
<dbReference type="PROSITE" id="PS51331">
    <property type="entry name" value="THYX"/>
    <property type="match status" value="1"/>
</dbReference>
<dbReference type="UniPathway" id="UPA00575"/>
<dbReference type="Proteomes" id="UP000092884">
    <property type="component" value="Chromosome"/>
</dbReference>
<keyword evidence="1" id="KW-0489">Methyltransferase</keyword>
<dbReference type="GO" id="GO:0050797">
    <property type="term" value="F:thymidylate synthase (FAD) activity"/>
    <property type="evidence" value="ECO:0007669"/>
    <property type="project" value="UniProtKB-UniRule"/>
</dbReference>
<dbReference type="PANTHER" id="PTHR34934:SF1">
    <property type="entry name" value="FLAVIN-DEPENDENT THYMIDYLATE SYNTHASE"/>
    <property type="match status" value="1"/>
</dbReference>
<dbReference type="InterPro" id="IPR036098">
    <property type="entry name" value="Thymidylate_synthase_ThyX_sf"/>
</dbReference>
<dbReference type="SUPFAM" id="SSF69796">
    <property type="entry name" value="Thymidylate synthase-complementing protein Thy1"/>
    <property type="match status" value="1"/>
</dbReference>
<feature type="binding site" evidence="1">
    <location>
        <begin position="81"/>
        <end position="83"/>
    </location>
    <ligand>
        <name>FAD</name>
        <dbReference type="ChEBI" id="CHEBI:57692"/>
        <note>ligand shared between neighboring subunits</note>
    </ligand>
</feature>
<dbReference type="KEGG" id="het:BBW65_04880"/>
<name>A0A1B1U5V1_9HELI</name>
<feature type="active site" description="Involved in ionization of N3 of dUMP, leading to its activation" evidence="1">
    <location>
        <position position="173"/>
    </location>
</feature>
<feature type="binding site" evidence="1">
    <location>
        <begin position="78"/>
        <end position="81"/>
    </location>
    <ligand>
        <name>dUMP</name>
        <dbReference type="ChEBI" id="CHEBI:246422"/>
        <note>ligand shared between dimeric partners</note>
    </ligand>
</feature>
<proteinExistence type="inferred from homology"/>
<keyword evidence="1" id="KW-0521">NADP</keyword>
<dbReference type="AlphaFoldDB" id="A0A1B1U5V1"/>
<dbReference type="GO" id="GO:0004799">
    <property type="term" value="F:thymidylate synthase activity"/>
    <property type="evidence" value="ECO:0007669"/>
    <property type="project" value="TreeGrafter"/>
</dbReference>
<dbReference type="InterPro" id="IPR003669">
    <property type="entry name" value="Thymidylate_synthase_ThyX"/>
</dbReference>
<protein>
    <recommendedName>
        <fullName evidence="1">Flavin-dependent thymidylate synthase</fullName>
        <shortName evidence="1">FDTS</shortName>
        <ecNumber evidence="1">2.1.1.148</ecNumber>
    </recommendedName>
    <alternativeName>
        <fullName evidence="1">FAD-dependent thymidylate synthase</fullName>
    </alternativeName>
    <alternativeName>
        <fullName evidence="1">Thymidylate synthase ThyX</fullName>
        <shortName evidence="1">TS</shortName>
        <shortName evidence="1">TSase</shortName>
    </alternativeName>
</protein>
<feature type="binding site" evidence="1">
    <location>
        <position position="57"/>
    </location>
    <ligand>
        <name>FAD</name>
        <dbReference type="ChEBI" id="CHEBI:57692"/>
        <note>ligand shared between neighboring subunits</note>
    </ligand>
</feature>
<dbReference type="PANTHER" id="PTHR34934">
    <property type="entry name" value="FLAVIN-DEPENDENT THYMIDYLATE SYNTHASE"/>
    <property type="match status" value="1"/>
</dbReference>
<dbReference type="STRING" id="222136.BBW65_04880"/>
<dbReference type="GO" id="GO:0050660">
    <property type="term" value="F:flavin adenine dinucleotide binding"/>
    <property type="evidence" value="ECO:0007669"/>
    <property type="project" value="UniProtKB-UniRule"/>
</dbReference>
<evidence type="ECO:0000313" key="3">
    <source>
        <dbReference type="Proteomes" id="UP000092884"/>
    </source>
</evidence>
<comment type="catalytic activity">
    <reaction evidence="1">
        <text>dUMP + (6R)-5,10-methylene-5,6,7,8-tetrahydrofolate + NADPH + H(+) = dTMP + (6S)-5,6,7,8-tetrahydrofolate + NADP(+)</text>
        <dbReference type="Rhea" id="RHEA:29043"/>
        <dbReference type="ChEBI" id="CHEBI:15378"/>
        <dbReference type="ChEBI" id="CHEBI:15636"/>
        <dbReference type="ChEBI" id="CHEBI:57453"/>
        <dbReference type="ChEBI" id="CHEBI:57783"/>
        <dbReference type="ChEBI" id="CHEBI:58349"/>
        <dbReference type="ChEBI" id="CHEBI:63528"/>
        <dbReference type="ChEBI" id="CHEBI:246422"/>
        <dbReference type="EC" id="2.1.1.148"/>
    </reaction>
</comment>
<dbReference type="NCBIfam" id="TIGR02170">
    <property type="entry name" value="thyX"/>
    <property type="match status" value="1"/>
</dbReference>
<dbReference type="OrthoDB" id="9780625at2"/>
<keyword evidence="1" id="KW-0545">Nucleotide biosynthesis</keyword>
<dbReference type="HAMAP" id="MF_01408">
    <property type="entry name" value="ThyX"/>
    <property type="match status" value="1"/>
</dbReference>
<keyword evidence="1" id="KW-0808">Transferase</keyword>
<comment type="cofactor">
    <cofactor evidence="1">
        <name>FAD</name>
        <dbReference type="ChEBI" id="CHEBI:57692"/>
    </cofactor>
    <text evidence="1">Binds 4 FAD per tetramer. Each FAD binding site is formed by three monomers.</text>
</comment>
<comment type="pathway">
    <text evidence="1">Pyrimidine metabolism; dTTP biosynthesis.</text>
</comment>
<keyword evidence="1" id="KW-0274">FAD</keyword>
<dbReference type="RefSeq" id="WP_066340510.1">
    <property type="nucleotide sequence ID" value="NZ_CP016503.1"/>
</dbReference>
<feature type="binding site" description="in other chain" evidence="1">
    <location>
        <begin position="91"/>
        <end position="93"/>
    </location>
    <ligand>
        <name>dUMP</name>
        <dbReference type="ChEBI" id="CHEBI:246422"/>
        <note>ligand shared between dimeric partners</note>
    </ligand>
</feature>
<feature type="binding site" evidence="1">
    <location>
        <position position="173"/>
    </location>
    <ligand>
        <name>dUMP</name>
        <dbReference type="ChEBI" id="CHEBI:246422"/>
        <note>ligand shared between dimeric partners</note>
    </ligand>
</feature>
<comment type="function">
    <text evidence="1">Catalyzes the reductive methylation of 2'-deoxyuridine-5'-monophosphate (dUMP) to 2'-deoxythymidine-5'-monophosphate (dTMP) while utilizing 5,10-methylenetetrahydrofolate (mTHF) as the methyl donor, and NADPH and FADH(2) as the reductant.</text>
</comment>
<comment type="subunit">
    <text evidence="1">Homotetramer.</text>
</comment>